<dbReference type="Proteomes" id="UP000265515">
    <property type="component" value="Unassembled WGS sequence"/>
</dbReference>
<dbReference type="PANTHER" id="PTHR33492">
    <property type="entry name" value="OSJNBA0043A12.37 PROTEIN-RELATED"/>
    <property type="match status" value="1"/>
</dbReference>
<accession>A0A388KYJ7</accession>
<dbReference type="Gene3D" id="1.10.10.60">
    <property type="entry name" value="Homeodomain-like"/>
    <property type="match status" value="1"/>
</dbReference>
<comment type="caution">
    <text evidence="3">The sequence shown here is derived from an EMBL/GenBank/DDBJ whole genome shotgun (WGS) entry which is preliminary data.</text>
</comment>
<feature type="region of interest" description="Disordered" evidence="1">
    <location>
        <begin position="220"/>
        <end position="278"/>
    </location>
</feature>
<evidence type="ECO:0000259" key="2">
    <source>
        <dbReference type="Pfam" id="PF13837"/>
    </source>
</evidence>
<protein>
    <recommendedName>
        <fullName evidence="2">Myb/SANT-like DNA-binding domain-containing protein</fullName>
    </recommendedName>
</protein>
<evidence type="ECO:0000313" key="4">
    <source>
        <dbReference type="Proteomes" id="UP000265515"/>
    </source>
</evidence>
<feature type="region of interest" description="Disordered" evidence="1">
    <location>
        <begin position="1"/>
        <end position="103"/>
    </location>
</feature>
<feature type="compositionally biased region" description="Basic and acidic residues" evidence="1">
    <location>
        <begin position="251"/>
        <end position="274"/>
    </location>
</feature>
<name>A0A388KYJ7_CHABU</name>
<reference evidence="3 4" key="1">
    <citation type="journal article" date="2018" name="Cell">
        <title>The Chara Genome: Secondary Complexity and Implications for Plant Terrestrialization.</title>
        <authorList>
            <person name="Nishiyama T."/>
            <person name="Sakayama H."/>
            <person name="Vries J.D."/>
            <person name="Buschmann H."/>
            <person name="Saint-Marcoux D."/>
            <person name="Ullrich K.K."/>
            <person name="Haas F.B."/>
            <person name="Vanderstraeten L."/>
            <person name="Becker D."/>
            <person name="Lang D."/>
            <person name="Vosolsobe S."/>
            <person name="Rombauts S."/>
            <person name="Wilhelmsson P.K.I."/>
            <person name="Janitza P."/>
            <person name="Kern R."/>
            <person name="Heyl A."/>
            <person name="Rumpler F."/>
            <person name="Villalobos L.I.A.C."/>
            <person name="Clay J.M."/>
            <person name="Skokan R."/>
            <person name="Toyoda A."/>
            <person name="Suzuki Y."/>
            <person name="Kagoshima H."/>
            <person name="Schijlen E."/>
            <person name="Tajeshwar N."/>
            <person name="Catarino B."/>
            <person name="Hetherington A.J."/>
            <person name="Saltykova A."/>
            <person name="Bonnot C."/>
            <person name="Breuninger H."/>
            <person name="Symeonidi A."/>
            <person name="Radhakrishnan G.V."/>
            <person name="Van Nieuwerburgh F."/>
            <person name="Deforce D."/>
            <person name="Chang C."/>
            <person name="Karol K.G."/>
            <person name="Hedrich R."/>
            <person name="Ulvskov P."/>
            <person name="Glockner G."/>
            <person name="Delwiche C.F."/>
            <person name="Petrasek J."/>
            <person name="Van de Peer Y."/>
            <person name="Friml J."/>
            <person name="Beilby M."/>
            <person name="Dolan L."/>
            <person name="Kohara Y."/>
            <person name="Sugano S."/>
            <person name="Fujiyama A."/>
            <person name="Delaux P.-M."/>
            <person name="Quint M."/>
            <person name="TheiBen G."/>
            <person name="Hagemann M."/>
            <person name="Harholt J."/>
            <person name="Dunand C."/>
            <person name="Zachgo S."/>
            <person name="Langdale J."/>
            <person name="Maumus F."/>
            <person name="Straeten D.V.D."/>
            <person name="Gould S.B."/>
            <person name="Rensing S.A."/>
        </authorList>
    </citation>
    <scope>NUCLEOTIDE SEQUENCE [LARGE SCALE GENOMIC DNA]</scope>
    <source>
        <strain evidence="3 4">S276</strain>
    </source>
</reference>
<feature type="compositionally biased region" description="Polar residues" evidence="1">
    <location>
        <begin position="1"/>
        <end position="25"/>
    </location>
</feature>
<gene>
    <name evidence="3" type="ORF">CBR_g19647</name>
</gene>
<dbReference type="Gramene" id="GBG75134">
    <property type="protein sequence ID" value="GBG75134"/>
    <property type="gene ID" value="CBR_g19647"/>
</dbReference>
<sequence>MHGGLSTPSPMSVTRSAAEPSSSMADVQVEDMEEGWPVHSATASAADLQGPSFGGEEDELVGDDEVKSDGGDIDGQNSDNAQEDGDNASAGQRDGGENTLDERIALSRLMAEDDALMADADGQHRFKRSKDRYEWVHDRMAEQGFQYRSAEDCRKKWQGMLAAAKLILDKCENASGKPSYWDMTLEERKAEQVPLGFEKPLWEAMEWKLNRPSIKCDKTLASENLPGNAGGNSTSGGPAQPSSGRSASDGKATEDSDQAAKIRRTNTDKSRMDDTMSGGTALSRAMEDATRSYGEGLDKVAATLAKATSEAGSAIAAKIGDVADAMRGGNTVLEILVGILARRGGGGNNAAYERADTDPSAR</sequence>
<dbReference type="Pfam" id="PF13837">
    <property type="entry name" value="Myb_DNA-bind_4"/>
    <property type="match status" value="1"/>
</dbReference>
<evidence type="ECO:0000256" key="1">
    <source>
        <dbReference type="SAM" id="MobiDB-lite"/>
    </source>
</evidence>
<proteinExistence type="predicted"/>
<feature type="compositionally biased region" description="Basic and acidic residues" evidence="1">
    <location>
        <begin position="94"/>
        <end position="103"/>
    </location>
</feature>
<feature type="compositionally biased region" description="Polar residues" evidence="1">
    <location>
        <begin position="235"/>
        <end position="246"/>
    </location>
</feature>
<dbReference type="InterPro" id="IPR044822">
    <property type="entry name" value="Myb_DNA-bind_4"/>
</dbReference>
<evidence type="ECO:0000313" key="3">
    <source>
        <dbReference type="EMBL" id="GBG75134.1"/>
    </source>
</evidence>
<organism evidence="3 4">
    <name type="scientific">Chara braunii</name>
    <name type="common">Braun's stonewort</name>
    <dbReference type="NCBI Taxonomy" id="69332"/>
    <lineage>
        <taxon>Eukaryota</taxon>
        <taxon>Viridiplantae</taxon>
        <taxon>Streptophyta</taxon>
        <taxon>Charophyceae</taxon>
        <taxon>Charales</taxon>
        <taxon>Characeae</taxon>
        <taxon>Chara</taxon>
    </lineage>
</organism>
<dbReference type="EMBL" id="BFEA01000218">
    <property type="protein sequence ID" value="GBG75134.1"/>
    <property type="molecule type" value="Genomic_DNA"/>
</dbReference>
<dbReference type="PANTHER" id="PTHR33492:SF11">
    <property type="entry name" value="OS04G0670900 PROTEIN"/>
    <property type="match status" value="1"/>
</dbReference>
<keyword evidence="4" id="KW-1185">Reference proteome</keyword>
<dbReference type="AlphaFoldDB" id="A0A388KYJ7"/>
<feature type="domain" description="Myb/SANT-like DNA-binding" evidence="2">
    <location>
        <begin position="124"/>
        <end position="175"/>
    </location>
</feature>